<name>A0A9P4H7C6_9PLEO</name>
<dbReference type="SUPFAM" id="SSF54001">
    <property type="entry name" value="Cysteine proteinases"/>
    <property type="match status" value="1"/>
</dbReference>
<accession>A0A9P4H7C6</accession>
<organism evidence="1 2">
    <name type="scientific">Setomelanomma holmii</name>
    <dbReference type="NCBI Taxonomy" id="210430"/>
    <lineage>
        <taxon>Eukaryota</taxon>
        <taxon>Fungi</taxon>
        <taxon>Dikarya</taxon>
        <taxon>Ascomycota</taxon>
        <taxon>Pezizomycotina</taxon>
        <taxon>Dothideomycetes</taxon>
        <taxon>Pleosporomycetidae</taxon>
        <taxon>Pleosporales</taxon>
        <taxon>Pleosporineae</taxon>
        <taxon>Phaeosphaeriaceae</taxon>
        <taxon>Setomelanomma</taxon>
    </lineage>
</organism>
<dbReference type="Gene3D" id="3.90.70.10">
    <property type="entry name" value="Cysteine proteinases"/>
    <property type="match status" value="1"/>
</dbReference>
<dbReference type="EMBL" id="ML978199">
    <property type="protein sequence ID" value="KAF2029576.1"/>
    <property type="molecule type" value="Genomic_DNA"/>
</dbReference>
<sequence length="272" mass="30503">MATGNPSKGGGHVPDKDDVNDKMIAKDSLHSLDHVQIESFDIFKNTFRLDPRDDKNQETMHYDQLKFYDQGTAATDHITAAKSTLEERGAYFASLRDPANYPKDPITADDGTEILTCFTGAQQVVQSFHYVRPMQTVECWKQCISNGYPLICGVDEFANFASSTCNHPYVAAWPTKNDKFETRHTVLVVGWTNELKDDKRNPVLGADGKSVGGVFKVRNSWGTTWPGVADANWNGFFYMPYSWITKESLNKNGKVVDSPWVIVDRASLIYSV</sequence>
<proteinExistence type="predicted"/>
<dbReference type="AlphaFoldDB" id="A0A9P4H7C6"/>
<keyword evidence="2" id="KW-1185">Reference proteome</keyword>
<evidence type="ECO:0000313" key="1">
    <source>
        <dbReference type="EMBL" id="KAF2029576.1"/>
    </source>
</evidence>
<dbReference type="InterPro" id="IPR038765">
    <property type="entry name" value="Papain-like_cys_pep_sf"/>
</dbReference>
<gene>
    <name evidence="1" type="ORF">EK21DRAFT_89667</name>
</gene>
<dbReference type="OrthoDB" id="640249at2759"/>
<evidence type="ECO:0000313" key="2">
    <source>
        <dbReference type="Proteomes" id="UP000799777"/>
    </source>
</evidence>
<dbReference type="Proteomes" id="UP000799777">
    <property type="component" value="Unassembled WGS sequence"/>
</dbReference>
<reference evidence="1" key="1">
    <citation type="journal article" date="2020" name="Stud. Mycol.">
        <title>101 Dothideomycetes genomes: a test case for predicting lifestyles and emergence of pathogens.</title>
        <authorList>
            <person name="Haridas S."/>
            <person name="Albert R."/>
            <person name="Binder M."/>
            <person name="Bloem J."/>
            <person name="Labutti K."/>
            <person name="Salamov A."/>
            <person name="Andreopoulos B."/>
            <person name="Baker S."/>
            <person name="Barry K."/>
            <person name="Bills G."/>
            <person name="Bluhm B."/>
            <person name="Cannon C."/>
            <person name="Castanera R."/>
            <person name="Culley D."/>
            <person name="Daum C."/>
            <person name="Ezra D."/>
            <person name="Gonzalez J."/>
            <person name="Henrissat B."/>
            <person name="Kuo A."/>
            <person name="Liang C."/>
            <person name="Lipzen A."/>
            <person name="Lutzoni F."/>
            <person name="Magnuson J."/>
            <person name="Mondo S."/>
            <person name="Nolan M."/>
            <person name="Ohm R."/>
            <person name="Pangilinan J."/>
            <person name="Park H.-J."/>
            <person name="Ramirez L."/>
            <person name="Alfaro M."/>
            <person name="Sun H."/>
            <person name="Tritt A."/>
            <person name="Yoshinaga Y."/>
            <person name="Zwiers L.-H."/>
            <person name="Turgeon B."/>
            <person name="Goodwin S."/>
            <person name="Spatafora J."/>
            <person name="Crous P."/>
            <person name="Grigoriev I."/>
        </authorList>
    </citation>
    <scope>NUCLEOTIDE SEQUENCE</scope>
    <source>
        <strain evidence="1">CBS 110217</strain>
    </source>
</reference>
<evidence type="ECO:0008006" key="3">
    <source>
        <dbReference type="Google" id="ProtNLM"/>
    </source>
</evidence>
<protein>
    <recommendedName>
        <fullName evidence="3">Peptidase C1A papain C-terminal domain-containing protein</fullName>
    </recommendedName>
</protein>
<comment type="caution">
    <text evidence="1">The sequence shown here is derived from an EMBL/GenBank/DDBJ whole genome shotgun (WGS) entry which is preliminary data.</text>
</comment>